<gene>
    <name evidence="4" type="ORF">CLIB1423_08S01310</name>
</gene>
<keyword evidence="5" id="KW-1185">Reference proteome</keyword>
<dbReference type="SUPFAM" id="SSF51735">
    <property type="entry name" value="NAD(P)-binding Rossmann-fold domains"/>
    <property type="match status" value="1"/>
</dbReference>
<dbReference type="Gene3D" id="3.40.50.720">
    <property type="entry name" value="NAD(P)-binding Rossmann-like Domain"/>
    <property type="match status" value="1"/>
</dbReference>
<comment type="similarity">
    <text evidence="2">Belongs to the NAD(P)-dependent epimerase/dehydratase family. Dihydroflavonol-4-reductase subfamily.</text>
</comment>
<evidence type="ECO:0000313" key="4">
    <source>
        <dbReference type="EMBL" id="CAH2352798.1"/>
    </source>
</evidence>
<organism evidence="4 5">
    <name type="scientific">[Candida] railenensis</name>
    <dbReference type="NCBI Taxonomy" id="45579"/>
    <lineage>
        <taxon>Eukaryota</taxon>
        <taxon>Fungi</taxon>
        <taxon>Dikarya</taxon>
        <taxon>Ascomycota</taxon>
        <taxon>Saccharomycotina</taxon>
        <taxon>Pichiomycetes</taxon>
        <taxon>Debaryomycetaceae</taxon>
        <taxon>Kurtzmaniella</taxon>
    </lineage>
</organism>
<dbReference type="InterPro" id="IPR050425">
    <property type="entry name" value="NAD(P)_dehydrat-like"/>
</dbReference>
<accession>A0A9P0QQN3</accession>
<dbReference type="InterPro" id="IPR001509">
    <property type="entry name" value="Epimerase_deHydtase"/>
</dbReference>
<evidence type="ECO:0000313" key="5">
    <source>
        <dbReference type="Proteomes" id="UP000837801"/>
    </source>
</evidence>
<proteinExistence type="inferred from homology"/>
<dbReference type="AlphaFoldDB" id="A0A9P0QQN3"/>
<evidence type="ECO:0000259" key="3">
    <source>
        <dbReference type="Pfam" id="PF01370"/>
    </source>
</evidence>
<keyword evidence="1" id="KW-0560">Oxidoreductase</keyword>
<name>A0A9P0QQN3_9ASCO</name>
<dbReference type="InterPro" id="IPR036291">
    <property type="entry name" value="NAD(P)-bd_dom_sf"/>
</dbReference>
<dbReference type="CDD" id="cd05227">
    <property type="entry name" value="AR_SDR_e"/>
    <property type="match status" value="1"/>
</dbReference>
<dbReference type="PANTHER" id="PTHR10366:SF564">
    <property type="entry name" value="STEROL-4-ALPHA-CARBOXYLATE 3-DEHYDROGENASE, DECARBOXYLATING"/>
    <property type="match status" value="1"/>
</dbReference>
<feature type="domain" description="NAD-dependent epimerase/dehydratase" evidence="3">
    <location>
        <begin position="5"/>
        <end position="252"/>
    </location>
</feature>
<comment type="caution">
    <text evidence="4">The sequence shown here is derived from an EMBL/GenBank/DDBJ whole genome shotgun (WGS) entry which is preliminary data.</text>
</comment>
<protein>
    <submittedName>
        <fullName evidence="4">NADPH-dependent methylglyoxal reductase Grp2p</fullName>
    </submittedName>
</protein>
<dbReference type="Proteomes" id="UP000837801">
    <property type="component" value="Unassembled WGS sequence"/>
</dbReference>
<evidence type="ECO:0000256" key="2">
    <source>
        <dbReference type="ARBA" id="ARBA00023445"/>
    </source>
</evidence>
<dbReference type="EMBL" id="CAKXYY010000008">
    <property type="protein sequence ID" value="CAH2352798.1"/>
    <property type="molecule type" value="Genomic_DNA"/>
</dbReference>
<sequence>MSTAFVTGANGFIAQHIVVALLEAGYKVIGSVRSSAKGDQLKENLRGKAFDYVVVEDLGKKGAFKQALKSHPEIKYFLHTASPVDFGTDNPERDFLIPSVEGITDILTTVKDYGPQIEKFVYTSSVVAITYLDRPVEETASEESWNSITWEEAKLDASRGYRGSKTFAERAAWDFVKKEKPNFVLSTVNPTFVFGPQAFESEVKEKLNETNQIINSLLSLKATDKAPVFGWTFIDVRDVAKAHVLSLQNPEIENQRIITSNTRFDSQLVLDIINKEFAAEYAGKIPTGNPGVYQKIGPTFDDKKSRSLLGFEYIDIKTTIVDLVQQVVNYRKRSNL</sequence>
<dbReference type="OrthoDB" id="2735536at2759"/>
<dbReference type="GO" id="GO:0016616">
    <property type="term" value="F:oxidoreductase activity, acting on the CH-OH group of donors, NAD or NADP as acceptor"/>
    <property type="evidence" value="ECO:0007669"/>
    <property type="project" value="TreeGrafter"/>
</dbReference>
<reference evidence="4" key="1">
    <citation type="submission" date="2022-03" db="EMBL/GenBank/DDBJ databases">
        <authorList>
            <person name="Legras J.-L."/>
            <person name="Devillers H."/>
            <person name="Grondin C."/>
        </authorList>
    </citation>
    <scope>NUCLEOTIDE SEQUENCE</scope>
    <source>
        <strain evidence="4">CLIB 1423</strain>
    </source>
</reference>
<dbReference type="PANTHER" id="PTHR10366">
    <property type="entry name" value="NAD DEPENDENT EPIMERASE/DEHYDRATASE"/>
    <property type="match status" value="1"/>
</dbReference>
<dbReference type="FunFam" id="3.40.50.720:FF:000191">
    <property type="entry name" value="Methylglyoxal reductase (NADPH-dependent)"/>
    <property type="match status" value="1"/>
</dbReference>
<evidence type="ECO:0000256" key="1">
    <source>
        <dbReference type="ARBA" id="ARBA00023002"/>
    </source>
</evidence>
<dbReference type="Pfam" id="PF01370">
    <property type="entry name" value="Epimerase"/>
    <property type="match status" value="1"/>
</dbReference>